<feature type="domain" description="Nucleoside phosphorylase" evidence="1">
    <location>
        <begin position="86"/>
        <end position="312"/>
    </location>
</feature>
<evidence type="ECO:0000259" key="1">
    <source>
        <dbReference type="Pfam" id="PF01048"/>
    </source>
</evidence>
<dbReference type="SUPFAM" id="SSF53167">
    <property type="entry name" value="Purine and uridine phosphorylases"/>
    <property type="match status" value="1"/>
</dbReference>
<reference evidence="2" key="1">
    <citation type="submission" date="2022-11" db="EMBL/GenBank/DDBJ databases">
        <authorList>
            <person name="Scott C."/>
            <person name="Bruce N."/>
        </authorList>
    </citation>
    <scope>NUCLEOTIDE SEQUENCE</scope>
</reference>
<dbReference type="PANTHER" id="PTHR46082:SF11">
    <property type="entry name" value="AAA+ ATPASE DOMAIN-CONTAINING PROTEIN-RELATED"/>
    <property type="match status" value="1"/>
</dbReference>
<dbReference type="InterPro" id="IPR035994">
    <property type="entry name" value="Nucleoside_phosphorylase_sf"/>
</dbReference>
<dbReference type="OrthoDB" id="1577640at2759"/>
<dbReference type="Gene3D" id="3.40.50.1580">
    <property type="entry name" value="Nucleoside phosphorylase domain"/>
    <property type="match status" value="1"/>
</dbReference>
<name>A0A9P1H647_9PEZI</name>
<comment type="caution">
    <text evidence="2">The sequence shown here is derived from an EMBL/GenBank/DDBJ whole genome shotgun (WGS) entry which is preliminary data.</text>
</comment>
<keyword evidence="3" id="KW-1185">Reference proteome</keyword>
<dbReference type="Pfam" id="PF01048">
    <property type="entry name" value="PNP_UDP_1"/>
    <property type="match status" value="1"/>
</dbReference>
<dbReference type="Proteomes" id="UP000838763">
    <property type="component" value="Unassembled WGS sequence"/>
</dbReference>
<dbReference type="InterPro" id="IPR053137">
    <property type="entry name" value="NLR-like"/>
</dbReference>
<evidence type="ECO:0000313" key="3">
    <source>
        <dbReference type="Proteomes" id="UP000838763"/>
    </source>
</evidence>
<dbReference type="EMBL" id="CALLCH030000014">
    <property type="protein sequence ID" value="CAI4216016.1"/>
    <property type="molecule type" value="Genomic_DNA"/>
</dbReference>
<sequence>MDTVLKISPRIPNINRDKTAQTSMPLLTSLVLSPFDSHPQFRYGTPASFNPESYTVGWICAILPEYVCAQAVLNETHEVPDVFDDQDNNDYALGKIGKHNVVIATLPAGEYGLVSAASVARDMLRSFPNIRIGLMVGLGGGAPSDRHDIRLGDVVVSTPGEGEGGVFQYDYGRDIQDQDFQNIAHLDKPPLSLRTAKRNPDCEKFIAVQAKLPTNSTQSPVSIPQRLLPCTQHCGDPIPRPERTKDEDPSIHYGLIASSNKLMKNAIVRDELASKKGVLCFEMEAAGLMNHFPCVVIRGICDYSDTHKNKDWQGKVEAEKRIIDMLDRVTEATNRVESKVGVAIAKVGHLVEDAQQDKVKRWLNPPDPSVNENDAKIRRHPGTGAWLIKSDFLPSG</sequence>
<organism evidence="2 3">
    <name type="scientific">Parascedosporium putredinis</name>
    <dbReference type="NCBI Taxonomy" id="1442378"/>
    <lineage>
        <taxon>Eukaryota</taxon>
        <taxon>Fungi</taxon>
        <taxon>Dikarya</taxon>
        <taxon>Ascomycota</taxon>
        <taxon>Pezizomycotina</taxon>
        <taxon>Sordariomycetes</taxon>
        <taxon>Hypocreomycetidae</taxon>
        <taxon>Microascales</taxon>
        <taxon>Microascaceae</taxon>
        <taxon>Parascedosporium</taxon>
    </lineage>
</organism>
<evidence type="ECO:0000313" key="2">
    <source>
        <dbReference type="EMBL" id="CAI4216016.1"/>
    </source>
</evidence>
<protein>
    <recommendedName>
        <fullName evidence="1">Nucleoside phosphorylase domain-containing protein</fullName>
    </recommendedName>
</protein>
<dbReference type="GO" id="GO:0009116">
    <property type="term" value="P:nucleoside metabolic process"/>
    <property type="evidence" value="ECO:0007669"/>
    <property type="project" value="InterPro"/>
</dbReference>
<proteinExistence type="predicted"/>
<dbReference type="PANTHER" id="PTHR46082">
    <property type="entry name" value="ATP/GTP-BINDING PROTEIN-RELATED"/>
    <property type="match status" value="1"/>
</dbReference>
<dbReference type="AlphaFoldDB" id="A0A9P1H647"/>
<gene>
    <name evidence="2" type="ORF">PPNO1_LOCUS5686</name>
</gene>
<accession>A0A9P1H647</accession>
<dbReference type="InterPro" id="IPR000845">
    <property type="entry name" value="Nucleoside_phosphorylase_d"/>
</dbReference>
<dbReference type="GO" id="GO:0003824">
    <property type="term" value="F:catalytic activity"/>
    <property type="evidence" value="ECO:0007669"/>
    <property type="project" value="InterPro"/>
</dbReference>